<proteinExistence type="predicted"/>
<sequence length="144" mass="16046">MNEERNVTVEQLLKRYAWKTEPVGSRVTCDPAPTDTDRDTLVLIKASQSEDFISELESAGCEVELGDGYAADALNSGQSGRFQSYRLGEDNLIVTIDEKFYRRFVAATTVAKRLNLMDKADRIALFQAVLYGNACEQPGDIPFN</sequence>
<evidence type="ECO:0000313" key="1">
    <source>
        <dbReference type="EMBL" id="QMP19221.1"/>
    </source>
</evidence>
<protein>
    <submittedName>
        <fullName evidence="1">Uncharacterized protein</fullName>
    </submittedName>
</protein>
<dbReference type="KEGG" id="vg:63642514"/>
<accession>A0A7D7FB27</accession>
<keyword evidence="2" id="KW-1185">Reference proteome</keyword>
<dbReference type="EMBL" id="MT613935">
    <property type="protein sequence ID" value="QMP19221.1"/>
    <property type="molecule type" value="Genomic_DNA"/>
</dbReference>
<dbReference type="Proteomes" id="UP000514744">
    <property type="component" value="Segment"/>
</dbReference>
<dbReference type="RefSeq" id="YP_010038042.1">
    <property type="nucleotide sequence ID" value="NC_054149.1"/>
</dbReference>
<dbReference type="GeneID" id="63642514"/>
<name>A0A7D7FB27_9CAUD</name>
<reference evidence="1 2" key="1">
    <citation type="submission" date="2020-06" db="EMBL/GenBank/DDBJ databases">
        <authorList>
            <person name="Persinger R.D."/>
            <person name="Temple L."/>
        </authorList>
    </citation>
    <scope>NUCLEOTIDE SEQUENCE [LARGE SCALE GENOMIC DNA]</scope>
</reference>
<evidence type="ECO:0000313" key="2">
    <source>
        <dbReference type="Proteomes" id="UP000514744"/>
    </source>
</evidence>
<organism evidence="1 2">
    <name type="scientific">Pseudomonas phage Persinger</name>
    <dbReference type="NCBI Taxonomy" id="2749430"/>
    <lineage>
        <taxon>Viruses</taxon>
        <taxon>Duplodnaviria</taxon>
        <taxon>Heunggongvirae</taxon>
        <taxon>Uroviricota</taxon>
        <taxon>Caudoviricetes</taxon>
        <taxon>Harrisonburgvirus</taxon>
        <taxon>Harrisonburgvirus persinger</taxon>
    </lineage>
</organism>